<dbReference type="SUPFAM" id="SSF52058">
    <property type="entry name" value="L domain-like"/>
    <property type="match status" value="1"/>
</dbReference>
<dbReference type="Gene3D" id="3.80.10.10">
    <property type="entry name" value="Ribonuclease Inhibitor"/>
    <property type="match status" value="1"/>
</dbReference>
<comment type="subcellular location">
    <subcellularLocation>
        <location evidence="1">Cell membrane</location>
        <topology evidence="1">Single-pass type I membrane protein</topology>
    </subcellularLocation>
</comment>
<proteinExistence type="inferred from homology"/>
<dbReference type="GeneID" id="132799137"/>
<evidence type="ECO:0000313" key="13">
    <source>
        <dbReference type="RefSeq" id="XP_048324203.2"/>
    </source>
</evidence>
<comment type="similarity">
    <text evidence="2">Belongs to the RLP family.</text>
</comment>
<dbReference type="PROSITE" id="PS51450">
    <property type="entry name" value="LRR"/>
    <property type="match status" value="1"/>
</dbReference>
<gene>
    <name evidence="13" type="primary">LOC132799137</name>
</gene>
<evidence type="ECO:0000256" key="1">
    <source>
        <dbReference type="ARBA" id="ARBA00004251"/>
    </source>
</evidence>
<feature type="transmembrane region" description="Helical" evidence="11">
    <location>
        <begin position="155"/>
        <end position="175"/>
    </location>
</feature>
<dbReference type="Proteomes" id="UP001652623">
    <property type="component" value="Chromosome 10"/>
</dbReference>
<accession>A0ABM3IA59</accession>
<keyword evidence="4" id="KW-0433">Leucine-rich repeat</keyword>
<keyword evidence="3" id="KW-1003">Cell membrane</keyword>
<keyword evidence="5 11" id="KW-0812">Transmembrane</keyword>
<keyword evidence="10" id="KW-0325">Glycoprotein</keyword>
<keyword evidence="8 11" id="KW-0472">Membrane</keyword>
<evidence type="ECO:0000256" key="6">
    <source>
        <dbReference type="ARBA" id="ARBA00022737"/>
    </source>
</evidence>
<dbReference type="Pfam" id="PF00560">
    <property type="entry name" value="LRR_1"/>
    <property type="match status" value="4"/>
</dbReference>
<dbReference type="InterPro" id="IPR001611">
    <property type="entry name" value="Leu-rich_rpt"/>
</dbReference>
<evidence type="ECO:0000256" key="3">
    <source>
        <dbReference type="ARBA" id="ARBA00022475"/>
    </source>
</evidence>
<keyword evidence="9" id="KW-0675">Receptor</keyword>
<reference evidence="13" key="1">
    <citation type="submission" date="2025-08" db="UniProtKB">
        <authorList>
            <consortium name="RefSeq"/>
        </authorList>
    </citation>
    <scope>IDENTIFICATION</scope>
    <source>
        <tissue evidence="13">Seedling</tissue>
    </source>
</reference>
<dbReference type="RefSeq" id="XP_048324203.2">
    <property type="nucleotide sequence ID" value="XM_048468246.2"/>
</dbReference>
<dbReference type="PANTHER" id="PTHR27004">
    <property type="entry name" value="RECEPTOR-LIKE PROTEIN 12 ISOFORM X1"/>
    <property type="match status" value="1"/>
</dbReference>
<evidence type="ECO:0000313" key="12">
    <source>
        <dbReference type="Proteomes" id="UP001652623"/>
    </source>
</evidence>
<evidence type="ECO:0000256" key="5">
    <source>
        <dbReference type="ARBA" id="ARBA00022692"/>
    </source>
</evidence>
<evidence type="ECO:0000256" key="7">
    <source>
        <dbReference type="ARBA" id="ARBA00022989"/>
    </source>
</evidence>
<evidence type="ECO:0000256" key="10">
    <source>
        <dbReference type="ARBA" id="ARBA00023180"/>
    </source>
</evidence>
<keyword evidence="7 11" id="KW-1133">Transmembrane helix</keyword>
<keyword evidence="6" id="KW-0677">Repeat</keyword>
<evidence type="ECO:0000256" key="9">
    <source>
        <dbReference type="ARBA" id="ARBA00023170"/>
    </source>
</evidence>
<evidence type="ECO:0000256" key="2">
    <source>
        <dbReference type="ARBA" id="ARBA00009592"/>
    </source>
</evidence>
<name>A0ABM3IA59_ZIZJJ</name>
<evidence type="ECO:0000256" key="8">
    <source>
        <dbReference type="ARBA" id="ARBA00023136"/>
    </source>
</evidence>
<keyword evidence="12" id="KW-1185">Reference proteome</keyword>
<organism evidence="12 13">
    <name type="scientific">Ziziphus jujuba</name>
    <name type="common">Chinese jujube</name>
    <name type="synonym">Ziziphus sativa</name>
    <dbReference type="NCBI Taxonomy" id="326968"/>
    <lineage>
        <taxon>Eukaryota</taxon>
        <taxon>Viridiplantae</taxon>
        <taxon>Streptophyta</taxon>
        <taxon>Embryophyta</taxon>
        <taxon>Tracheophyta</taxon>
        <taxon>Spermatophyta</taxon>
        <taxon>Magnoliopsida</taxon>
        <taxon>eudicotyledons</taxon>
        <taxon>Gunneridae</taxon>
        <taxon>Pentapetalae</taxon>
        <taxon>rosids</taxon>
        <taxon>fabids</taxon>
        <taxon>Rosales</taxon>
        <taxon>Rhamnaceae</taxon>
        <taxon>Paliureae</taxon>
        <taxon>Ziziphus</taxon>
    </lineage>
</organism>
<dbReference type="PRINTS" id="PR00019">
    <property type="entry name" value="LEURICHRPT"/>
</dbReference>
<dbReference type="InterPro" id="IPR032675">
    <property type="entry name" value="LRR_dom_sf"/>
</dbReference>
<evidence type="ECO:0000256" key="4">
    <source>
        <dbReference type="ARBA" id="ARBA00022614"/>
    </source>
</evidence>
<protein>
    <submittedName>
        <fullName evidence="13">Receptor-like protein 9DC3</fullName>
    </submittedName>
</protein>
<dbReference type="PANTHER" id="PTHR27004:SF203">
    <property type="entry name" value="LEUCINE-RICH REPEAT-CONTAINING N-TERMINAL PLANT-TYPE DOMAIN-CONTAINING PROTEIN"/>
    <property type="match status" value="1"/>
</dbReference>
<sequence length="189" mass="21065">MELVKVLSMLVVIDLSENRFEGEIPKVIGELKSLKSLNLSHNNLTGRIPASICLLTNLEGLDLSSNNFTGQIPEEMANLTFLSFLNLSRNNLIGRIPQGHQLDTFGNDSYKGNLRLCGVPLTKKCSDEEGSQPPPSTSLQQDDEMEHESLLNWRAISLGYACGIVYGGVMGYFLLHRGRYRARLVCLYF</sequence>
<evidence type="ECO:0000256" key="11">
    <source>
        <dbReference type="SAM" id="Phobius"/>
    </source>
</evidence>